<reference evidence="1 2" key="1">
    <citation type="journal article" date="2018" name="Biotechnol. Adv.">
        <title>Improved genomic resources and new bioinformatic workflow for the carcinogenic parasite Clonorchis sinensis: Biotechnological implications.</title>
        <authorList>
            <person name="Wang D."/>
            <person name="Korhonen P.K."/>
            <person name="Gasser R.B."/>
            <person name="Young N.D."/>
        </authorList>
    </citation>
    <scope>NUCLEOTIDE SEQUENCE [LARGE SCALE GENOMIC DNA]</scope>
    <source>
        <strain evidence="1">Cs-k2</strain>
    </source>
</reference>
<evidence type="ECO:0000313" key="1">
    <source>
        <dbReference type="EMBL" id="KAG5446727.1"/>
    </source>
</evidence>
<keyword evidence="2" id="KW-1185">Reference proteome</keyword>
<dbReference type="Proteomes" id="UP000286415">
    <property type="component" value="Unassembled WGS sequence"/>
</dbReference>
<organism evidence="1 2">
    <name type="scientific">Clonorchis sinensis</name>
    <name type="common">Chinese liver fluke</name>
    <dbReference type="NCBI Taxonomy" id="79923"/>
    <lineage>
        <taxon>Eukaryota</taxon>
        <taxon>Metazoa</taxon>
        <taxon>Spiralia</taxon>
        <taxon>Lophotrochozoa</taxon>
        <taxon>Platyhelminthes</taxon>
        <taxon>Trematoda</taxon>
        <taxon>Digenea</taxon>
        <taxon>Opisthorchiida</taxon>
        <taxon>Opisthorchiata</taxon>
        <taxon>Opisthorchiidae</taxon>
        <taxon>Clonorchis</taxon>
    </lineage>
</organism>
<name>A0A8T1MBG9_CLOSI</name>
<protein>
    <submittedName>
        <fullName evidence="1">Uncharacterized protein</fullName>
    </submittedName>
</protein>
<accession>A0A8T1MBG9</accession>
<dbReference type="EMBL" id="NIRI02000056">
    <property type="protein sequence ID" value="KAG5446727.1"/>
    <property type="molecule type" value="Genomic_DNA"/>
</dbReference>
<dbReference type="AlphaFoldDB" id="A0A8T1MBG9"/>
<evidence type="ECO:0000313" key="2">
    <source>
        <dbReference type="Proteomes" id="UP000286415"/>
    </source>
</evidence>
<comment type="caution">
    <text evidence="1">The sequence shown here is derived from an EMBL/GenBank/DDBJ whole genome shotgun (WGS) entry which is preliminary data.</text>
</comment>
<proteinExistence type="predicted"/>
<sequence>MVSALVATKSQHSLVCSLRNGPRLSFARRDDEKHCTAASSLLEIAYTDGKIPGHTTEAHSLRLKMLHTCVLLSKRTGVST</sequence>
<reference evidence="1 2" key="2">
    <citation type="journal article" date="2021" name="Genomics">
        <title>High-quality reference genome for Clonorchis sinensis.</title>
        <authorList>
            <person name="Young N.D."/>
            <person name="Stroehlein A.J."/>
            <person name="Kinkar L."/>
            <person name="Wang T."/>
            <person name="Sohn W.M."/>
            <person name="Chang B.C.H."/>
            <person name="Kaur P."/>
            <person name="Weisz D."/>
            <person name="Dudchenko O."/>
            <person name="Aiden E.L."/>
            <person name="Korhonen P.K."/>
            <person name="Gasser R.B."/>
        </authorList>
    </citation>
    <scope>NUCLEOTIDE SEQUENCE [LARGE SCALE GENOMIC DNA]</scope>
    <source>
        <strain evidence="1">Cs-k2</strain>
    </source>
</reference>
<gene>
    <name evidence="1" type="ORF">CSKR_203585</name>
</gene>